<keyword evidence="4" id="KW-1185">Reference proteome</keyword>
<comment type="caution">
    <text evidence="3">The sequence shown here is derived from an EMBL/GenBank/DDBJ whole genome shotgun (WGS) entry which is preliminary data.</text>
</comment>
<dbReference type="HOGENOM" id="CLU_2635880_0_0_9"/>
<evidence type="ECO:0000313" key="3">
    <source>
        <dbReference type="EMBL" id="ERJ96861.1"/>
    </source>
</evidence>
<feature type="compositionally biased region" description="Acidic residues" evidence="1">
    <location>
        <begin position="60"/>
        <end position="69"/>
    </location>
</feature>
<keyword evidence="2" id="KW-0472">Membrane</keyword>
<evidence type="ECO:0000256" key="1">
    <source>
        <dbReference type="SAM" id="MobiDB-lite"/>
    </source>
</evidence>
<name>U2KEA5_9FIRM</name>
<gene>
    <name evidence="3" type="ORF">RUMCAL_00788</name>
</gene>
<proteinExistence type="predicted"/>
<dbReference type="Proteomes" id="UP000016662">
    <property type="component" value="Unassembled WGS sequence"/>
</dbReference>
<keyword evidence="2" id="KW-0812">Transmembrane</keyword>
<accession>U2KEA5</accession>
<reference evidence="3 4" key="1">
    <citation type="submission" date="2013-07" db="EMBL/GenBank/DDBJ databases">
        <authorList>
            <person name="Weinstock G."/>
            <person name="Sodergren E."/>
            <person name="Wylie T."/>
            <person name="Fulton L."/>
            <person name="Fulton R."/>
            <person name="Fronick C."/>
            <person name="O'Laughlin M."/>
            <person name="Godfrey J."/>
            <person name="Miner T."/>
            <person name="Herter B."/>
            <person name="Appelbaum E."/>
            <person name="Cordes M."/>
            <person name="Lek S."/>
            <person name="Wollam A."/>
            <person name="Pepin K.H."/>
            <person name="Palsikar V.B."/>
            <person name="Mitreva M."/>
            <person name="Wilson R.K."/>
        </authorList>
    </citation>
    <scope>NUCLEOTIDE SEQUENCE [LARGE SCALE GENOMIC DNA]</scope>
    <source>
        <strain evidence="3 4">ATCC 27760</strain>
    </source>
</reference>
<evidence type="ECO:0000256" key="2">
    <source>
        <dbReference type="SAM" id="Phobius"/>
    </source>
</evidence>
<sequence>MKKWEVQDSVKNAFLNPAAAFALGAFCGLAIGMLCMPFSKGIVIGSYNGSNNKESHEEGDYITDAEASESSEKRNLS</sequence>
<dbReference type="STRING" id="411473.RUMCAL_00788"/>
<feature type="transmembrane region" description="Helical" evidence="2">
    <location>
        <begin position="20"/>
        <end position="38"/>
    </location>
</feature>
<feature type="region of interest" description="Disordered" evidence="1">
    <location>
        <begin position="53"/>
        <end position="77"/>
    </location>
</feature>
<dbReference type="EMBL" id="AWVF01000093">
    <property type="protein sequence ID" value="ERJ96861.1"/>
    <property type="molecule type" value="Genomic_DNA"/>
</dbReference>
<dbReference type="GeneID" id="93691824"/>
<dbReference type="PATRIC" id="fig|411473.3.peg.638"/>
<organism evidence="3 4">
    <name type="scientific">Ruminococcus callidus ATCC 27760</name>
    <dbReference type="NCBI Taxonomy" id="411473"/>
    <lineage>
        <taxon>Bacteria</taxon>
        <taxon>Bacillati</taxon>
        <taxon>Bacillota</taxon>
        <taxon>Clostridia</taxon>
        <taxon>Eubacteriales</taxon>
        <taxon>Oscillospiraceae</taxon>
        <taxon>Ruminococcus</taxon>
    </lineage>
</organism>
<dbReference type="RefSeq" id="WP_021682250.1">
    <property type="nucleotide sequence ID" value="NZ_KI260408.1"/>
</dbReference>
<evidence type="ECO:0000313" key="4">
    <source>
        <dbReference type="Proteomes" id="UP000016662"/>
    </source>
</evidence>
<keyword evidence="2" id="KW-1133">Transmembrane helix</keyword>
<protein>
    <submittedName>
        <fullName evidence="3">Uncharacterized protein</fullName>
    </submittedName>
</protein>
<dbReference type="AlphaFoldDB" id="U2KEA5"/>